<dbReference type="Gene3D" id="3.80.10.10">
    <property type="entry name" value="Ribonuclease Inhibitor"/>
    <property type="match status" value="1"/>
</dbReference>
<dbReference type="RefSeq" id="XP_047773173.1">
    <property type="nucleotide sequence ID" value="XM_047925224.1"/>
</dbReference>
<gene>
    <name evidence="1" type="ORF">C8Q71DRAFT_788546</name>
</gene>
<dbReference type="InterPro" id="IPR032675">
    <property type="entry name" value="LRR_dom_sf"/>
</dbReference>
<protein>
    <recommendedName>
        <fullName evidence="3">F-box domain-containing protein</fullName>
    </recommendedName>
</protein>
<keyword evidence="2" id="KW-1185">Reference proteome</keyword>
<name>A0ABQ8K068_9APHY</name>
<dbReference type="GeneID" id="72005956"/>
<accession>A0ABQ8K068</accession>
<dbReference type="SUPFAM" id="SSF52047">
    <property type="entry name" value="RNI-like"/>
    <property type="match status" value="1"/>
</dbReference>
<organism evidence="1 2">
    <name type="scientific">Rhodofomes roseus</name>
    <dbReference type="NCBI Taxonomy" id="34475"/>
    <lineage>
        <taxon>Eukaryota</taxon>
        <taxon>Fungi</taxon>
        <taxon>Dikarya</taxon>
        <taxon>Basidiomycota</taxon>
        <taxon>Agaricomycotina</taxon>
        <taxon>Agaricomycetes</taxon>
        <taxon>Polyporales</taxon>
        <taxon>Rhodofomes</taxon>
    </lineage>
</organism>
<comment type="caution">
    <text evidence="1">The sequence shown here is derived from an EMBL/GenBank/DDBJ whole genome shotgun (WGS) entry which is preliminary data.</text>
</comment>
<evidence type="ECO:0000313" key="1">
    <source>
        <dbReference type="EMBL" id="KAH9829810.1"/>
    </source>
</evidence>
<evidence type="ECO:0008006" key="3">
    <source>
        <dbReference type="Google" id="ProtNLM"/>
    </source>
</evidence>
<dbReference type="EMBL" id="JADCUA010000035">
    <property type="protein sequence ID" value="KAH9829810.1"/>
    <property type="molecule type" value="Genomic_DNA"/>
</dbReference>
<sequence>MAERNLLPPLEILAQIILFAPREARRTCLLVSRLFHDLAIPMVFSRVTIHLGAWERWCYGVSHPAVGANFSKSFRTLADERGAITADILHRIMVDRGFAKAVRRLEILAFNYFDGQDSAFQLRCLSLALKNMYNLRSLVWYGGRPLPSPDIVNTLAEACLSLHEIALPCPALERLSLRNVKSLDSIVPSGTHMNLAGYRHDDIVERSTIDVPGDSLREICIPGSWADVISSNVLPALTCVELLFLPSRCLETLGSFLAQLSQLRSLTMDVGKGDVHSVLLLLASSRIHHPRLTSLCLLHPNDEDYEFTPEDLQVLPDILSNRCELRRLRLLYTFSWSHRDQFLGVLHTLKNVEVLELVLKHYRITRDLRVTRDVITSFAACLPSDLAALALTFNADIEPGSFEPIWSSCPQLEYFHVRSFAGLESVEDLVTGSRNLKVIGRNDRLHGVEYLGGNPVVSDHWPESTVMFRRAELYECPGWEWLTRHTSMSRS</sequence>
<reference evidence="1 2" key="1">
    <citation type="journal article" date="2021" name="Environ. Microbiol.">
        <title>Gene family expansions and transcriptome signatures uncover fungal adaptations to wood decay.</title>
        <authorList>
            <person name="Hage H."/>
            <person name="Miyauchi S."/>
            <person name="Viragh M."/>
            <person name="Drula E."/>
            <person name="Min B."/>
            <person name="Chaduli D."/>
            <person name="Navarro D."/>
            <person name="Favel A."/>
            <person name="Norest M."/>
            <person name="Lesage-Meessen L."/>
            <person name="Balint B."/>
            <person name="Merenyi Z."/>
            <person name="de Eugenio L."/>
            <person name="Morin E."/>
            <person name="Martinez A.T."/>
            <person name="Baldrian P."/>
            <person name="Stursova M."/>
            <person name="Martinez M.J."/>
            <person name="Novotny C."/>
            <person name="Magnuson J.K."/>
            <person name="Spatafora J.W."/>
            <person name="Maurice S."/>
            <person name="Pangilinan J."/>
            <person name="Andreopoulos W."/>
            <person name="LaButti K."/>
            <person name="Hundley H."/>
            <person name="Na H."/>
            <person name="Kuo A."/>
            <person name="Barry K."/>
            <person name="Lipzen A."/>
            <person name="Henrissat B."/>
            <person name="Riley R."/>
            <person name="Ahrendt S."/>
            <person name="Nagy L.G."/>
            <person name="Grigoriev I.V."/>
            <person name="Martin F."/>
            <person name="Rosso M.N."/>
        </authorList>
    </citation>
    <scope>NUCLEOTIDE SEQUENCE [LARGE SCALE GENOMIC DNA]</scope>
    <source>
        <strain evidence="1 2">CIRM-BRFM 1785</strain>
    </source>
</reference>
<evidence type="ECO:0000313" key="2">
    <source>
        <dbReference type="Proteomes" id="UP000814176"/>
    </source>
</evidence>
<proteinExistence type="predicted"/>
<dbReference type="Proteomes" id="UP000814176">
    <property type="component" value="Unassembled WGS sequence"/>
</dbReference>